<accession>A0A4Y9Y1S8</accession>
<dbReference type="STRING" id="34475.A0A4Y9Y1S8"/>
<dbReference type="InterPro" id="IPR013126">
    <property type="entry name" value="Hsp_70_fam"/>
</dbReference>
<dbReference type="Gene3D" id="1.20.1270.10">
    <property type="match status" value="1"/>
</dbReference>
<evidence type="ECO:0000313" key="4">
    <source>
        <dbReference type="Proteomes" id="UP000298390"/>
    </source>
</evidence>
<dbReference type="GO" id="GO:0140662">
    <property type="term" value="F:ATP-dependent protein folding chaperone"/>
    <property type="evidence" value="ECO:0007669"/>
    <property type="project" value="InterPro"/>
</dbReference>
<dbReference type="AlphaFoldDB" id="A0A4Y9Y1S8"/>
<keyword evidence="1" id="KW-0547">Nucleotide-binding</keyword>
<evidence type="ECO:0000313" key="3">
    <source>
        <dbReference type="EMBL" id="TFY55527.1"/>
    </source>
</evidence>
<evidence type="ECO:0008006" key="5">
    <source>
        <dbReference type="Google" id="ProtNLM"/>
    </source>
</evidence>
<dbReference type="InterPro" id="IPR029048">
    <property type="entry name" value="HSP70_C_sf"/>
</dbReference>
<evidence type="ECO:0000256" key="2">
    <source>
        <dbReference type="ARBA" id="ARBA00022840"/>
    </source>
</evidence>
<reference evidence="3 4" key="1">
    <citation type="submission" date="2019-01" db="EMBL/GenBank/DDBJ databases">
        <title>Genome sequencing of the rare red list fungi Fomitopsis rosea.</title>
        <authorList>
            <person name="Buettner E."/>
            <person name="Kellner H."/>
        </authorList>
    </citation>
    <scope>NUCLEOTIDE SEQUENCE [LARGE SCALE GENOMIC DNA]</scope>
    <source>
        <strain evidence="3 4">DSM 105464</strain>
    </source>
</reference>
<keyword evidence="2" id="KW-0067">ATP-binding</keyword>
<dbReference type="Proteomes" id="UP000298390">
    <property type="component" value="Unassembled WGS sequence"/>
</dbReference>
<dbReference type="PANTHER" id="PTHR19375">
    <property type="entry name" value="HEAT SHOCK PROTEIN 70KDA"/>
    <property type="match status" value="1"/>
</dbReference>
<proteinExistence type="predicted"/>
<name>A0A4Y9Y1S8_9APHY</name>
<gene>
    <name evidence="3" type="ORF">EVJ58_g8193</name>
</gene>
<dbReference type="InterPro" id="IPR029047">
    <property type="entry name" value="HSP70_peptide-bd_sf"/>
</dbReference>
<organism evidence="3 4">
    <name type="scientific">Rhodofomes roseus</name>
    <dbReference type="NCBI Taxonomy" id="34475"/>
    <lineage>
        <taxon>Eukaryota</taxon>
        <taxon>Fungi</taxon>
        <taxon>Dikarya</taxon>
        <taxon>Basidiomycota</taxon>
        <taxon>Agaricomycotina</taxon>
        <taxon>Agaricomycetes</taxon>
        <taxon>Polyporales</taxon>
        <taxon>Rhodofomes</taxon>
    </lineage>
</organism>
<sequence>MSFATSNGHPGVFEDTRPAVQDNNLLGKFELSGIVPAPHGVPRIAVAFNVDANGIFNVSVADKTTGQSNRITITNDKARLPKEEIGRMINEAEKYKPKGEAAAARITSKNGLESYAYNLRNSLTDEKLAGKFNLLDESELESAVNDAISWLDA</sequence>
<evidence type="ECO:0000256" key="1">
    <source>
        <dbReference type="ARBA" id="ARBA00022741"/>
    </source>
</evidence>
<dbReference type="EMBL" id="SEKV01000583">
    <property type="protein sequence ID" value="TFY55527.1"/>
    <property type="molecule type" value="Genomic_DNA"/>
</dbReference>
<protein>
    <recommendedName>
        <fullName evidence="5">Heat shock protein 70</fullName>
    </recommendedName>
</protein>
<comment type="caution">
    <text evidence="3">The sequence shown here is derived from an EMBL/GenBank/DDBJ whole genome shotgun (WGS) entry which is preliminary data.</text>
</comment>
<dbReference type="Pfam" id="PF00012">
    <property type="entry name" value="HSP70"/>
    <property type="match status" value="1"/>
</dbReference>
<dbReference type="GO" id="GO:0005524">
    <property type="term" value="F:ATP binding"/>
    <property type="evidence" value="ECO:0007669"/>
    <property type="project" value="UniProtKB-KW"/>
</dbReference>
<dbReference type="SUPFAM" id="SSF100920">
    <property type="entry name" value="Heat shock protein 70kD (HSP70), peptide-binding domain"/>
    <property type="match status" value="1"/>
</dbReference>
<dbReference type="SUPFAM" id="SSF100934">
    <property type="entry name" value="Heat shock protein 70kD (HSP70), C-terminal subdomain"/>
    <property type="match status" value="1"/>
</dbReference>
<dbReference type="Gene3D" id="2.60.34.10">
    <property type="entry name" value="Substrate Binding Domain Of DNAk, Chain A, domain 1"/>
    <property type="match status" value="1"/>
</dbReference>